<keyword evidence="2" id="KW-1185">Reference proteome</keyword>
<organism evidence="1 2">
    <name type="scientific">Trifolium medium</name>
    <dbReference type="NCBI Taxonomy" id="97028"/>
    <lineage>
        <taxon>Eukaryota</taxon>
        <taxon>Viridiplantae</taxon>
        <taxon>Streptophyta</taxon>
        <taxon>Embryophyta</taxon>
        <taxon>Tracheophyta</taxon>
        <taxon>Spermatophyta</taxon>
        <taxon>Magnoliopsida</taxon>
        <taxon>eudicotyledons</taxon>
        <taxon>Gunneridae</taxon>
        <taxon>Pentapetalae</taxon>
        <taxon>rosids</taxon>
        <taxon>fabids</taxon>
        <taxon>Fabales</taxon>
        <taxon>Fabaceae</taxon>
        <taxon>Papilionoideae</taxon>
        <taxon>50 kb inversion clade</taxon>
        <taxon>NPAAA clade</taxon>
        <taxon>Hologalegina</taxon>
        <taxon>IRL clade</taxon>
        <taxon>Trifolieae</taxon>
        <taxon>Trifolium</taxon>
    </lineage>
</organism>
<name>A0A392S536_9FABA</name>
<dbReference type="EMBL" id="LXQA010321958">
    <property type="protein sequence ID" value="MCI43789.1"/>
    <property type="molecule type" value="Genomic_DNA"/>
</dbReference>
<dbReference type="Proteomes" id="UP000265520">
    <property type="component" value="Unassembled WGS sequence"/>
</dbReference>
<accession>A0A392S536</accession>
<proteinExistence type="predicted"/>
<reference evidence="1 2" key="1">
    <citation type="journal article" date="2018" name="Front. Plant Sci.">
        <title>Red Clover (Trifolium pratense) and Zigzag Clover (T. medium) - A Picture of Genomic Similarities and Differences.</title>
        <authorList>
            <person name="Dluhosova J."/>
            <person name="Istvanek J."/>
            <person name="Nedelnik J."/>
            <person name="Repkova J."/>
        </authorList>
    </citation>
    <scope>NUCLEOTIDE SEQUENCE [LARGE SCALE GENOMIC DNA]</scope>
    <source>
        <strain evidence="2">cv. 10/8</strain>
        <tissue evidence="1">Leaf</tissue>
    </source>
</reference>
<evidence type="ECO:0000313" key="1">
    <source>
        <dbReference type="EMBL" id="MCI43789.1"/>
    </source>
</evidence>
<sequence length="62" mass="7152">VYPCDATLEKGIFAEDAFRVFVDRISMEEEISEDEDKFATWMAAISKATLSLGSIYLLHKYW</sequence>
<dbReference type="AlphaFoldDB" id="A0A392S536"/>
<protein>
    <submittedName>
        <fullName evidence="1">Putative disease resistance protein (TIR-NBS-LRR class)</fullName>
    </submittedName>
</protein>
<feature type="non-terminal residue" evidence="1">
    <location>
        <position position="1"/>
    </location>
</feature>
<evidence type="ECO:0000313" key="2">
    <source>
        <dbReference type="Proteomes" id="UP000265520"/>
    </source>
</evidence>
<comment type="caution">
    <text evidence="1">The sequence shown here is derived from an EMBL/GenBank/DDBJ whole genome shotgun (WGS) entry which is preliminary data.</text>
</comment>